<name>A0A0F9TCM6_9ZZZZ</name>
<organism evidence="1">
    <name type="scientific">marine sediment metagenome</name>
    <dbReference type="NCBI Taxonomy" id="412755"/>
    <lineage>
        <taxon>unclassified sequences</taxon>
        <taxon>metagenomes</taxon>
        <taxon>ecological metagenomes</taxon>
    </lineage>
</organism>
<gene>
    <name evidence="1" type="ORF">LCGC14_0408230</name>
</gene>
<comment type="caution">
    <text evidence="1">The sequence shown here is derived from an EMBL/GenBank/DDBJ whole genome shotgun (WGS) entry which is preliminary data.</text>
</comment>
<dbReference type="AlphaFoldDB" id="A0A0F9TCM6"/>
<dbReference type="EMBL" id="LAZR01000357">
    <property type="protein sequence ID" value="KKN72682.1"/>
    <property type="molecule type" value="Genomic_DNA"/>
</dbReference>
<sequence length="118" mass="13398">MNQYSKDLASFAPLAMHTGAEARELSERDRGMMAQRRSRFLLRHQGAEAIFAPIPPEDKVLAETRDIVQTTLHMPDVDLLIEQAIGQAAWDEFLVDPKAFCETRADKDEIENDMPDIQ</sequence>
<reference evidence="1" key="1">
    <citation type="journal article" date="2015" name="Nature">
        <title>Complex archaea that bridge the gap between prokaryotes and eukaryotes.</title>
        <authorList>
            <person name="Spang A."/>
            <person name="Saw J.H."/>
            <person name="Jorgensen S.L."/>
            <person name="Zaremba-Niedzwiedzka K."/>
            <person name="Martijn J."/>
            <person name="Lind A.E."/>
            <person name="van Eijk R."/>
            <person name="Schleper C."/>
            <person name="Guy L."/>
            <person name="Ettema T.J."/>
        </authorList>
    </citation>
    <scope>NUCLEOTIDE SEQUENCE</scope>
</reference>
<protein>
    <submittedName>
        <fullName evidence="1">Uncharacterized protein</fullName>
    </submittedName>
</protein>
<evidence type="ECO:0000313" key="1">
    <source>
        <dbReference type="EMBL" id="KKN72682.1"/>
    </source>
</evidence>
<proteinExistence type="predicted"/>
<accession>A0A0F9TCM6</accession>